<proteinExistence type="predicted"/>
<dbReference type="RefSeq" id="WP_263372428.1">
    <property type="nucleotide sequence ID" value="NZ_JAGSYD010000005.1"/>
</dbReference>
<sequence>MAVTQEEFEVSQSKSLRELGTEAIWFTLHTLFAIGVVVVIMLGGYFFRAAQDDLTPKLIGTLAAFVLALGLGFVIAKVQQNEIARYVWISGLLIFSAVCVWVLDLPTGNGLCEHCGAIDKLYRTFFDITHGSGLMGGDGLLIGTWVPLALFGYAIGANMGLDPHEEAEEE</sequence>
<accession>A0ABW1Z4L2</accession>
<dbReference type="EMBL" id="JBHSWI010000001">
    <property type="protein sequence ID" value="MFC6644491.1"/>
    <property type="molecule type" value="Genomic_DNA"/>
</dbReference>
<evidence type="ECO:0000256" key="1">
    <source>
        <dbReference type="SAM" id="Phobius"/>
    </source>
</evidence>
<name>A0ABW1Z4L2_9BACT</name>
<reference evidence="3" key="1">
    <citation type="journal article" date="2019" name="Int. J. Syst. Evol. Microbiol.">
        <title>The Global Catalogue of Microorganisms (GCM) 10K type strain sequencing project: providing services to taxonomists for standard genome sequencing and annotation.</title>
        <authorList>
            <consortium name="The Broad Institute Genomics Platform"/>
            <consortium name="The Broad Institute Genome Sequencing Center for Infectious Disease"/>
            <person name="Wu L."/>
            <person name="Ma J."/>
        </authorList>
    </citation>
    <scope>NUCLEOTIDE SEQUENCE [LARGE SCALE GENOMIC DNA]</scope>
    <source>
        <strain evidence="3">CGMCC 1.16026</strain>
    </source>
</reference>
<keyword evidence="3" id="KW-1185">Reference proteome</keyword>
<dbReference type="Proteomes" id="UP001596391">
    <property type="component" value="Unassembled WGS sequence"/>
</dbReference>
<feature type="transmembrane region" description="Helical" evidence="1">
    <location>
        <begin position="140"/>
        <end position="161"/>
    </location>
</feature>
<feature type="transmembrane region" description="Helical" evidence="1">
    <location>
        <begin position="58"/>
        <end position="76"/>
    </location>
</feature>
<organism evidence="2 3">
    <name type="scientific">Granulicella cerasi</name>
    <dbReference type="NCBI Taxonomy" id="741063"/>
    <lineage>
        <taxon>Bacteria</taxon>
        <taxon>Pseudomonadati</taxon>
        <taxon>Acidobacteriota</taxon>
        <taxon>Terriglobia</taxon>
        <taxon>Terriglobales</taxon>
        <taxon>Acidobacteriaceae</taxon>
        <taxon>Granulicella</taxon>
    </lineage>
</organism>
<evidence type="ECO:0000313" key="3">
    <source>
        <dbReference type="Proteomes" id="UP001596391"/>
    </source>
</evidence>
<keyword evidence="1" id="KW-0472">Membrane</keyword>
<feature type="transmembrane region" description="Helical" evidence="1">
    <location>
        <begin position="23"/>
        <end position="46"/>
    </location>
</feature>
<protein>
    <submittedName>
        <fullName evidence="2">Uncharacterized protein</fullName>
    </submittedName>
</protein>
<comment type="caution">
    <text evidence="2">The sequence shown here is derived from an EMBL/GenBank/DDBJ whole genome shotgun (WGS) entry which is preliminary data.</text>
</comment>
<evidence type="ECO:0000313" key="2">
    <source>
        <dbReference type="EMBL" id="MFC6644491.1"/>
    </source>
</evidence>
<feature type="transmembrane region" description="Helical" evidence="1">
    <location>
        <begin position="83"/>
        <end position="103"/>
    </location>
</feature>
<gene>
    <name evidence="2" type="ORF">ACFQBQ_02580</name>
</gene>
<keyword evidence="1" id="KW-0812">Transmembrane</keyword>
<keyword evidence="1" id="KW-1133">Transmembrane helix</keyword>